<protein>
    <submittedName>
        <fullName evidence="2">Uncharacterized protein</fullName>
    </submittedName>
</protein>
<dbReference type="AlphaFoldDB" id="A0A5B7ENE3"/>
<evidence type="ECO:0000313" key="3">
    <source>
        <dbReference type="Proteomes" id="UP000324222"/>
    </source>
</evidence>
<evidence type="ECO:0000313" key="2">
    <source>
        <dbReference type="EMBL" id="MPC34945.1"/>
    </source>
</evidence>
<comment type="caution">
    <text evidence="2">The sequence shown here is derived from an EMBL/GenBank/DDBJ whole genome shotgun (WGS) entry which is preliminary data.</text>
</comment>
<organism evidence="2 3">
    <name type="scientific">Portunus trituberculatus</name>
    <name type="common">Swimming crab</name>
    <name type="synonym">Neptunus trituberculatus</name>
    <dbReference type="NCBI Taxonomy" id="210409"/>
    <lineage>
        <taxon>Eukaryota</taxon>
        <taxon>Metazoa</taxon>
        <taxon>Ecdysozoa</taxon>
        <taxon>Arthropoda</taxon>
        <taxon>Crustacea</taxon>
        <taxon>Multicrustacea</taxon>
        <taxon>Malacostraca</taxon>
        <taxon>Eumalacostraca</taxon>
        <taxon>Eucarida</taxon>
        <taxon>Decapoda</taxon>
        <taxon>Pleocyemata</taxon>
        <taxon>Brachyura</taxon>
        <taxon>Eubrachyura</taxon>
        <taxon>Portunoidea</taxon>
        <taxon>Portunidae</taxon>
        <taxon>Portuninae</taxon>
        <taxon>Portunus</taxon>
    </lineage>
</organism>
<dbReference type="EMBL" id="VSRR010003164">
    <property type="protein sequence ID" value="MPC34945.1"/>
    <property type="molecule type" value="Genomic_DNA"/>
</dbReference>
<reference evidence="2 3" key="1">
    <citation type="submission" date="2019-05" db="EMBL/GenBank/DDBJ databases">
        <title>Another draft genome of Portunus trituberculatus and its Hox gene families provides insights of decapod evolution.</title>
        <authorList>
            <person name="Jeong J.-H."/>
            <person name="Song I."/>
            <person name="Kim S."/>
            <person name="Choi T."/>
            <person name="Kim D."/>
            <person name="Ryu S."/>
            <person name="Kim W."/>
        </authorList>
    </citation>
    <scope>NUCLEOTIDE SEQUENCE [LARGE SCALE GENOMIC DNA]</scope>
    <source>
        <tissue evidence="2">Muscle</tissue>
    </source>
</reference>
<keyword evidence="3" id="KW-1185">Reference proteome</keyword>
<accession>A0A5B7ENE3</accession>
<gene>
    <name evidence="2" type="ORF">E2C01_028349</name>
</gene>
<evidence type="ECO:0000256" key="1">
    <source>
        <dbReference type="SAM" id="MobiDB-lite"/>
    </source>
</evidence>
<dbReference type="Proteomes" id="UP000324222">
    <property type="component" value="Unassembled WGS sequence"/>
</dbReference>
<proteinExistence type="predicted"/>
<name>A0A5B7ENE3_PORTR</name>
<feature type="region of interest" description="Disordered" evidence="1">
    <location>
        <begin position="67"/>
        <end position="89"/>
    </location>
</feature>
<sequence>MQLAIHGHPGLIVKPLFCVKRPVSGLADVCPVAKVSNSNAVQYQWRFRIGWKLRLIVMPLNTWLDSSTDSQTIPQRHKSLESHKSPITSKSGSELTEMRFIRVYFVDCYANQYVTLPLI</sequence>